<evidence type="ECO:0000256" key="2">
    <source>
        <dbReference type="ARBA" id="ARBA00022692"/>
    </source>
</evidence>
<dbReference type="Gene3D" id="2.130.10.10">
    <property type="entry name" value="YVTN repeat-like/Quinoprotein amine dehydrogenase"/>
    <property type="match status" value="3"/>
</dbReference>
<feature type="transmembrane region" description="Helical" evidence="6">
    <location>
        <begin position="100"/>
        <end position="122"/>
    </location>
</feature>
<dbReference type="InterPro" id="IPR015943">
    <property type="entry name" value="WD40/YVTN_repeat-like_dom_sf"/>
</dbReference>
<dbReference type="Pfam" id="PF02656">
    <property type="entry name" value="DUF202"/>
    <property type="match status" value="1"/>
</dbReference>
<dbReference type="InterPro" id="IPR058543">
    <property type="entry name" value="Beta-prop_RSE1/DDB1/CPSF1_2nd"/>
</dbReference>
<reference evidence="9 10" key="1">
    <citation type="journal article" date="2024" name="Nat. Commun.">
        <title>Phylogenomics reveals the evolutionary origins of lichenization in chlorophyte algae.</title>
        <authorList>
            <person name="Puginier C."/>
            <person name="Libourel C."/>
            <person name="Otte J."/>
            <person name="Skaloud P."/>
            <person name="Haon M."/>
            <person name="Grisel S."/>
            <person name="Petersen M."/>
            <person name="Berrin J.G."/>
            <person name="Delaux P.M."/>
            <person name="Dal Grande F."/>
            <person name="Keller J."/>
        </authorList>
    </citation>
    <scope>NUCLEOTIDE SEQUENCE [LARGE SCALE GENOMIC DNA]</scope>
    <source>
        <strain evidence="9 10">SAG 2145</strain>
    </source>
</reference>
<keyword evidence="4 6" id="KW-0472">Membrane</keyword>
<protein>
    <submittedName>
        <fullName evidence="9">Uncharacterized protein</fullName>
    </submittedName>
</protein>
<comment type="caution">
    <text evidence="9">The sequence shown here is derived from an EMBL/GenBank/DDBJ whole genome shotgun (WGS) entry which is preliminary data.</text>
</comment>
<feature type="region of interest" description="Disordered" evidence="5">
    <location>
        <begin position="377"/>
        <end position="401"/>
    </location>
</feature>
<evidence type="ECO:0000313" key="9">
    <source>
        <dbReference type="EMBL" id="KAK9835759.1"/>
    </source>
</evidence>
<evidence type="ECO:0000259" key="7">
    <source>
        <dbReference type="Pfam" id="PF02656"/>
    </source>
</evidence>
<feature type="region of interest" description="Disordered" evidence="5">
    <location>
        <begin position="874"/>
        <end position="966"/>
    </location>
</feature>
<organism evidence="9 10">
    <name type="scientific">Apatococcus lobatus</name>
    <dbReference type="NCBI Taxonomy" id="904363"/>
    <lineage>
        <taxon>Eukaryota</taxon>
        <taxon>Viridiplantae</taxon>
        <taxon>Chlorophyta</taxon>
        <taxon>core chlorophytes</taxon>
        <taxon>Trebouxiophyceae</taxon>
        <taxon>Chlorellales</taxon>
        <taxon>Chlorellaceae</taxon>
        <taxon>Apatococcus</taxon>
    </lineage>
</organism>
<feature type="region of interest" description="Disordered" evidence="5">
    <location>
        <begin position="1557"/>
        <end position="1594"/>
    </location>
</feature>
<feature type="domain" description="DUF202" evidence="7">
    <location>
        <begin position="13"/>
        <end position="82"/>
    </location>
</feature>
<keyword evidence="3 6" id="KW-1133">Transmembrane helix</keyword>
<dbReference type="Proteomes" id="UP001438707">
    <property type="component" value="Unassembled WGS sequence"/>
</dbReference>
<feature type="transmembrane region" description="Helical" evidence="6">
    <location>
        <begin position="57"/>
        <end position="79"/>
    </location>
</feature>
<feature type="compositionally biased region" description="Polar residues" evidence="5">
    <location>
        <begin position="922"/>
        <end position="945"/>
    </location>
</feature>
<proteinExistence type="predicted"/>
<evidence type="ECO:0000259" key="8">
    <source>
        <dbReference type="Pfam" id="PF23726"/>
    </source>
</evidence>
<dbReference type="GO" id="GO:0012505">
    <property type="term" value="C:endomembrane system"/>
    <property type="evidence" value="ECO:0007669"/>
    <property type="project" value="UniProtKB-SubCell"/>
</dbReference>
<evidence type="ECO:0000313" key="10">
    <source>
        <dbReference type="Proteomes" id="UP001438707"/>
    </source>
</evidence>
<feature type="transmembrane region" description="Helical" evidence="6">
    <location>
        <begin position="20"/>
        <end position="45"/>
    </location>
</feature>
<dbReference type="EMBL" id="JALJOS010000008">
    <property type="protein sequence ID" value="KAK9835759.1"/>
    <property type="molecule type" value="Genomic_DNA"/>
</dbReference>
<keyword evidence="10" id="KW-1185">Reference proteome</keyword>
<name>A0AAW1RPS8_9CHLO</name>
<gene>
    <name evidence="9" type="ORF">WJX74_007340</name>
</gene>
<keyword evidence="2 6" id="KW-0812">Transmembrane</keyword>
<comment type="subcellular location">
    <subcellularLocation>
        <location evidence="1">Endomembrane system</location>
        <topology evidence="1">Multi-pass membrane protein</topology>
    </subcellularLocation>
</comment>
<evidence type="ECO:0000256" key="1">
    <source>
        <dbReference type="ARBA" id="ARBA00004127"/>
    </source>
</evidence>
<sequence length="1672" mass="178657">MSQTLRRTEAKAFFANERTFLHWMNMSVTIGSISAAMLGIAGHAHKNWGAAYQTQAIFIRSIALCMLIIAIFMACYATWSFKIRGDMLLLKQDGPYDSQVLPLILTVVLMVSLLITFGGSVAKLAGLSYLQLLDFTEPDQLHPVSKQKVLGKVLALKTLPAPEAHEGLQDKILLLSDNAQTSILSFNKSLQRFQADVSLPKFEPPDESSPAFIYAAEDGTAIAIGSPAGWVAATGLTYSPSGAMSMLEQGTGGYDSCGQLVSLTMLGQTRAAEGTASNNLVMAFQNGNCCEAQLLVLKCTIGSQLQPLYTYTFNDGAFLGTWQVLPLLGSTSGTIVVTKRAIHLLDWESAQTSPSAATTPQRPDQAIQHNSVILQSQSMQQTHAQQPDPIHRTGKPYTEEEMTQSRLEIDPRDTHVQQLQHQLNEGAVAYEAHEACQQTIHLRGSENEEHAYSHVQASWVPRIQKTADVLHYHKSRAQGQVLLVSCAGQGACFQTYVTVQRDEIQGQTSVQPQYPMKLQHQATHMAAPGSVHRFEGICQALSRHQLFAQSPHGTGFIINLASTAHQTSSTAMDTPNLAAEVLHQSAASSMPYKILDLVYGSPRAEGPQVFAAGRNKDGSGMLMGLHKGQVLRELYQSSDEMPPLTGLWTLPLRHADPHHSAVALSFTSSSRLLSAGEVMEDMSDAAGLEEAEPTTTCGLILDGMAAQVTPSSIRLCDLQQALNATAEGASPEEAMEMNAAHSGIQAQERGRPLDVWEPPGGASTSAAAIGNRLVLAFCPLHETLHAIQAVPLQQQGGVQGSQGRLQQIAAFPFTCELSCLAIMEGPARQGTGLYLCALGTHQHAVQLSSITLADGSAHMIPLHTLAGPADLCLPSQPPSAISPLDQQTQPLGTHHHASCSQQMQHSPPDSMSPQSEPHGEKSSVSTSVQLEDQAGSKMQRSTAPSSLPAAAAGAAADDAKQDGQEPPLALPMAESILLALQQEPDMCRLHVLIGVRSGLLIQCQCAMDASLGSFKHLQVARHQMGEQPVKLVPISPESGLGCHALALSDTPALVTLRQHGARMSVSALALPYLSCAAPLWHSSPTQPGVDKPLSQFTLMCGGQAGLQMFELGSHGQRITSSLPVTSGCVPFKLQMDLDSKLLAVLMRPSSSHSTACHQLQVLEPDSGAVLAAYTFPDGTEPTSLGQTICYAPEAHCSPEGLTPGMATDCIWEQTRQIVKVPQPDTEDAHTVMHDLALGQQGQPQDESRSFIMVGLRHARSGLLGSDKGSLQAFHIAQCNGRVSLALLGVCRQPHPVSALASLPVSFLWPQAGRQYMGFVAASIGERLVTYMLAAKQGSRRIKFVRFGHKGMGHPCPGLALLPDPVPDPDLVRMASFGPKHRVSTYLTIIDGYVPNAGFSGKSIKASQCSAEDIGASAGTLLPASSVSRIASDQYPTAAIADVHEVLLLLHLENPSPLNPQRNLGIAAHFNLGSAGTCLLQGGLPHPCPWLAESGHTSGNCSLPCALETLPGSLSRDAGSGCLLGCVGGHMKVLQLLTQEQYELLADVEDAMARHPATASLSGWHPKDVRRGRRGPWQGPERGVTNPEAASRPSYEGDGHVLDLDYLLQLLDLPESLYADIVTVSPQSSHLDVSKKQQQSSRQPQKPAFSSDTPCIVLELLAALSNHMCLPLL</sequence>
<feature type="domain" description="RSE1/DDB1/CPSF1 second beta-propeller" evidence="8">
    <location>
        <begin position="637"/>
        <end position="724"/>
    </location>
</feature>
<evidence type="ECO:0000256" key="6">
    <source>
        <dbReference type="SAM" id="Phobius"/>
    </source>
</evidence>
<evidence type="ECO:0000256" key="3">
    <source>
        <dbReference type="ARBA" id="ARBA00022989"/>
    </source>
</evidence>
<evidence type="ECO:0000256" key="4">
    <source>
        <dbReference type="ARBA" id="ARBA00023136"/>
    </source>
</evidence>
<dbReference type="PANTHER" id="PTHR10644">
    <property type="entry name" value="DNA REPAIR/RNA PROCESSING CPSF FAMILY"/>
    <property type="match status" value="1"/>
</dbReference>
<dbReference type="Pfam" id="PF23726">
    <property type="entry name" value="Beta-prop_RSE1_2nd"/>
    <property type="match status" value="1"/>
</dbReference>
<evidence type="ECO:0000256" key="5">
    <source>
        <dbReference type="SAM" id="MobiDB-lite"/>
    </source>
</evidence>
<dbReference type="InterPro" id="IPR050358">
    <property type="entry name" value="RSE1/DDB1/CFT1"/>
</dbReference>
<feature type="compositionally biased region" description="Polar residues" evidence="5">
    <location>
        <begin position="898"/>
        <end position="915"/>
    </location>
</feature>
<accession>A0AAW1RPS8</accession>
<feature type="compositionally biased region" description="Low complexity" evidence="5">
    <location>
        <begin position="377"/>
        <end position="386"/>
    </location>
</feature>
<dbReference type="InterPro" id="IPR003807">
    <property type="entry name" value="DUF202"/>
</dbReference>